<dbReference type="RefSeq" id="WP_119974932.1">
    <property type="nucleotide sequence ID" value="NZ_QZVS01000085.1"/>
</dbReference>
<dbReference type="EMBL" id="QZVS01000085">
    <property type="protein sequence ID" value="RJT88124.1"/>
    <property type="molecule type" value="Genomic_DNA"/>
</dbReference>
<dbReference type="Proteomes" id="UP000272015">
    <property type="component" value="Unassembled WGS sequence"/>
</dbReference>
<keyword evidence="3" id="KW-1185">Reference proteome</keyword>
<comment type="caution">
    <text evidence="2">The sequence shown here is derived from an EMBL/GenBank/DDBJ whole genome shotgun (WGS) entry which is preliminary data.</text>
</comment>
<name>A0A3A5MS14_9MICO</name>
<evidence type="ECO:0008006" key="4">
    <source>
        <dbReference type="Google" id="ProtNLM"/>
    </source>
</evidence>
<protein>
    <recommendedName>
        <fullName evidence="4">Head-tail adaptor protein</fullName>
    </recommendedName>
</protein>
<proteinExistence type="predicted"/>
<sequence length="116" mass="12495">MDFPFGQTVTRERRKLIDNPYDPTSPTQGSWDDPDTITVYDAFVASSSSAAVPSATRTQVVTQKSLYCPPATDIVDGDRVKSGSHTYTVDAVPEADVSPFTGWAPPMEVPLVEVSG</sequence>
<evidence type="ECO:0000256" key="1">
    <source>
        <dbReference type="SAM" id="MobiDB-lite"/>
    </source>
</evidence>
<gene>
    <name evidence="2" type="ORF">D6T64_12105</name>
</gene>
<accession>A0A3A5MS14</accession>
<evidence type="ECO:0000313" key="2">
    <source>
        <dbReference type="EMBL" id="RJT88124.1"/>
    </source>
</evidence>
<dbReference type="OrthoDB" id="4555285at2"/>
<dbReference type="AlphaFoldDB" id="A0A3A5MS14"/>
<feature type="region of interest" description="Disordered" evidence="1">
    <location>
        <begin position="1"/>
        <end position="33"/>
    </location>
</feature>
<evidence type="ECO:0000313" key="3">
    <source>
        <dbReference type="Proteomes" id="UP000272015"/>
    </source>
</evidence>
<reference evidence="2 3" key="1">
    <citation type="submission" date="2018-09" db="EMBL/GenBank/DDBJ databases">
        <title>Novel species of Cryobacterium.</title>
        <authorList>
            <person name="Liu Q."/>
            <person name="Xin Y.-H."/>
        </authorList>
    </citation>
    <scope>NUCLEOTIDE SEQUENCE [LARGE SCALE GENOMIC DNA]</scope>
    <source>
        <strain evidence="2 3">Hh39</strain>
    </source>
</reference>
<organism evidence="2 3">
    <name type="scientific">Cryobacterium melibiosiphilum</name>
    <dbReference type="NCBI Taxonomy" id="995039"/>
    <lineage>
        <taxon>Bacteria</taxon>
        <taxon>Bacillati</taxon>
        <taxon>Actinomycetota</taxon>
        <taxon>Actinomycetes</taxon>
        <taxon>Micrococcales</taxon>
        <taxon>Microbacteriaceae</taxon>
        <taxon>Cryobacterium</taxon>
    </lineage>
</organism>